<accession>A0A9J5XV99</accession>
<gene>
    <name evidence="1" type="ORF">H5410_042271</name>
</gene>
<dbReference type="EMBL" id="JACXVP010000008">
    <property type="protein sequence ID" value="KAG5591757.1"/>
    <property type="molecule type" value="Genomic_DNA"/>
</dbReference>
<reference evidence="1 2" key="1">
    <citation type="submission" date="2020-09" db="EMBL/GenBank/DDBJ databases">
        <title>De no assembly of potato wild relative species, Solanum commersonii.</title>
        <authorList>
            <person name="Cho K."/>
        </authorList>
    </citation>
    <scope>NUCLEOTIDE SEQUENCE [LARGE SCALE GENOMIC DNA]</scope>
    <source>
        <strain evidence="1">LZ3.2</strain>
        <tissue evidence="1">Leaf</tissue>
    </source>
</reference>
<keyword evidence="2" id="KW-1185">Reference proteome</keyword>
<dbReference type="AlphaFoldDB" id="A0A9J5XV99"/>
<dbReference type="Proteomes" id="UP000824120">
    <property type="component" value="Chromosome 8"/>
</dbReference>
<evidence type="ECO:0000313" key="1">
    <source>
        <dbReference type="EMBL" id="KAG5591757.1"/>
    </source>
</evidence>
<evidence type="ECO:0000313" key="2">
    <source>
        <dbReference type="Proteomes" id="UP000824120"/>
    </source>
</evidence>
<sequence>MSIVVSKDFKLNRFIKFDMTMILVTYLVYYGSTRNFASLLPSDLGAGSNTYESKGDANTAAMRCFDQPRT</sequence>
<name>A0A9J5XV99_SOLCO</name>
<protein>
    <submittedName>
        <fullName evidence="1">Uncharacterized protein</fullName>
    </submittedName>
</protein>
<organism evidence="1 2">
    <name type="scientific">Solanum commersonii</name>
    <name type="common">Commerson's wild potato</name>
    <name type="synonym">Commerson's nightshade</name>
    <dbReference type="NCBI Taxonomy" id="4109"/>
    <lineage>
        <taxon>Eukaryota</taxon>
        <taxon>Viridiplantae</taxon>
        <taxon>Streptophyta</taxon>
        <taxon>Embryophyta</taxon>
        <taxon>Tracheophyta</taxon>
        <taxon>Spermatophyta</taxon>
        <taxon>Magnoliopsida</taxon>
        <taxon>eudicotyledons</taxon>
        <taxon>Gunneridae</taxon>
        <taxon>Pentapetalae</taxon>
        <taxon>asterids</taxon>
        <taxon>lamiids</taxon>
        <taxon>Solanales</taxon>
        <taxon>Solanaceae</taxon>
        <taxon>Solanoideae</taxon>
        <taxon>Solaneae</taxon>
        <taxon>Solanum</taxon>
    </lineage>
</organism>
<proteinExistence type="predicted"/>
<comment type="caution">
    <text evidence="1">The sequence shown here is derived from an EMBL/GenBank/DDBJ whole genome shotgun (WGS) entry which is preliminary data.</text>
</comment>